<feature type="domain" description="DUF7711" evidence="2">
    <location>
        <begin position="9"/>
        <end position="177"/>
    </location>
</feature>
<keyword evidence="4" id="KW-1185">Reference proteome</keyword>
<evidence type="ECO:0000259" key="2">
    <source>
        <dbReference type="Pfam" id="PF24821"/>
    </source>
</evidence>
<feature type="region of interest" description="Disordered" evidence="1">
    <location>
        <begin position="180"/>
        <end position="200"/>
    </location>
</feature>
<dbReference type="InterPro" id="IPR056128">
    <property type="entry name" value="DUF7711"/>
</dbReference>
<proteinExistence type="predicted"/>
<accession>A0A1C4VIZ5</accession>
<evidence type="ECO:0000256" key="1">
    <source>
        <dbReference type="SAM" id="MobiDB-lite"/>
    </source>
</evidence>
<name>A0A1C4VIZ5_MICVI</name>
<sequence length="200" mass="21962">MSGLWDDQQVLVGAYAFGAVLEPHAAVPVVQMAFVLNLPADELTWCAQPQSCTGLVHLLEIDKAPVEWYWRPAVWPVANHLIHRPLRVWSLDGPDTTALDALECGEAEHLRMPAPTAAERQEQLTAELAASLAHLRRVEAGFWQRDWRSAHRGSGVYPEHHLWDAVHGYLDLLAAVQQHPGPPTRLGTGGPEAAGHLPGL</sequence>
<evidence type="ECO:0000313" key="4">
    <source>
        <dbReference type="Proteomes" id="UP000198242"/>
    </source>
</evidence>
<dbReference type="AlphaFoldDB" id="A0A1C4VIZ5"/>
<dbReference type="Pfam" id="PF24821">
    <property type="entry name" value="DUF7711"/>
    <property type="match status" value="1"/>
</dbReference>
<protein>
    <recommendedName>
        <fullName evidence="2">DUF7711 domain-containing protein</fullName>
    </recommendedName>
</protein>
<organism evidence="3 4">
    <name type="scientific">Micromonospora viridifaciens</name>
    <dbReference type="NCBI Taxonomy" id="1881"/>
    <lineage>
        <taxon>Bacteria</taxon>
        <taxon>Bacillati</taxon>
        <taxon>Actinomycetota</taxon>
        <taxon>Actinomycetes</taxon>
        <taxon>Micromonosporales</taxon>
        <taxon>Micromonosporaceae</taxon>
        <taxon>Micromonospora</taxon>
    </lineage>
</organism>
<reference evidence="4" key="1">
    <citation type="submission" date="2016-06" db="EMBL/GenBank/DDBJ databases">
        <authorList>
            <person name="Varghese N."/>
            <person name="Submissions Spin"/>
        </authorList>
    </citation>
    <scope>NUCLEOTIDE SEQUENCE [LARGE SCALE GENOMIC DNA]</scope>
    <source>
        <strain evidence="4">DSM 43909</strain>
    </source>
</reference>
<gene>
    <name evidence="3" type="ORF">GA0074695_1517</name>
</gene>
<dbReference type="Proteomes" id="UP000198242">
    <property type="component" value="Chromosome I"/>
</dbReference>
<evidence type="ECO:0000313" key="3">
    <source>
        <dbReference type="EMBL" id="SCE83962.1"/>
    </source>
</evidence>
<dbReference type="EMBL" id="LT607411">
    <property type="protein sequence ID" value="SCE83962.1"/>
    <property type="molecule type" value="Genomic_DNA"/>
</dbReference>